<dbReference type="InterPro" id="IPR050563">
    <property type="entry name" value="4-hydroxybenzoyl-CoA_TE"/>
</dbReference>
<dbReference type="Pfam" id="PF13279">
    <property type="entry name" value="4HBT_2"/>
    <property type="match status" value="1"/>
</dbReference>
<proteinExistence type="predicted"/>
<comment type="caution">
    <text evidence="1">The sequence shown here is derived from an EMBL/GenBank/DDBJ whole genome shotgun (WGS) entry which is preliminary data.</text>
</comment>
<organism evidence="1 2">
    <name type="scientific">Mesonia sediminis</name>
    <dbReference type="NCBI Taxonomy" id="1703946"/>
    <lineage>
        <taxon>Bacteria</taxon>
        <taxon>Pseudomonadati</taxon>
        <taxon>Bacteroidota</taxon>
        <taxon>Flavobacteriia</taxon>
        <taxon>Flavobacteriales</taxon>
        <taxon>Flavobacteriaceae</taxon>
        <taxon>Mesonia</taxon>
    </lineage>
</organism>
<name>A0ABW5SHN1_9FLAO</name>
<accession>A0ABW5SHN1</accession>
<evidence type="ECO:0000313" key="1">
    <source>
        <dbReference type="EMBL" id="MFD2698227.1"/>
    </source>
</evidence>
<gene>
    <name evidence="1" type="ORF">ACFSQ0_09510</name>
</gene>
<dbReference type="GO" id="GO:0016787">
    <property type="term" value="F:hydrolase activity"/>
    <property type="evidence" value="ECO:0007669"/>
    <property type="project" value="UniProtKB-KW"/>
</dbReference>
<dbReference type="Gene3D" id="3.10.129.10">
    <property type="entry name" value="Hotdog Thioesterase"/>
    <property type="match status" value="1"/>
</dbReference>
<keyword evidence="1" id="KW-0378">Hydrolase</keyword>
<reference evidence="2" key="1">
    <citation type="journal article" date="2019" name="Int. J. Syst. Evol. Microbiol.">
        <title>The Global Catalogue of Microorganisms (GCM) 10K type strain sequencing project: providing services to taxonomists for standard genome sequencing and annotation.</title>
        <authorList>
            <consortium name="The Broad Institute Genomics Platform"/>
            <consortium name="The Broad Institute Genome Sequencing Center for Infectious Disease"/>
            <person name="Wu L."/>
            <person name="Ma J."/>
        </authorList>
    </citation>
    <scope>NUCLEOTIDE SEQUENCE [LARGE SCALE GENOMIC DNA]</scope>
    <source>
        <strain evidence="2">KCTC 42255</strain>
    </source>
</reference>
<protein>
    <submittedName>
        <fullName evidence="1">Acyl-CoA thioesterase</fullName>
        <ecNumber evidence="1">3.1.2.-</ecNumber>
    </submittedName>
</protein>
<dbReference type="InterPro" id="IPR029069">
    <property type="entry name" value="HotDog_dom_sf"/>
</dbReference>
<dbReference type="CDD" id="cd00586">
    <property type="entry name" value="4HBT"/>
    <property type="match status" value="1"/>
</dbReference>
<evidence type="ECO:0000313" key="2">
    <source>
        <dbReference type="Proteomes" id="UP001597357"/>
    </source>
</evidence>
<sequence>MYTKQFEIRWSDIDANRHLANSAYLNFMSHTRMSFMLEHGLGQNDLARYNVGPVVFYEHIYYFKEVFSNEPVTVTMALKGLSDDGKYFEFTHNIYNAKGEHAAHCEILGSWIDLKTRKITALPDDLIKGIHQLEKTEDFKVLTQEDTRKFGKRPVNNPSMAI</sequence>
<dbReference type="EMBL" id="JBHULZ010000041">
    <property type="protein sequence ID" value="MFD2698227.1"/>
    <property type="molecule type" value="Genomic_DNA"/>
</dbReference>
<dbReference type="PANTHER" id="PTHR31793:SF24">
    <property type="entry name" value="LONG-CHAIN ACYL-COA THIOESTERASE FADM"/>
    <property type="match status" value="1"/>
</dbReference>
<dbReference type="Proteomes" id="UP001597357">
    <property type="component" value="Unassembled WGS sequence"/>
</dbReference>
<dbReference type="PANTHER" id="PTHR31793">
    <property type="entry name" value="4-HYDROXYBENZOYL-COA THIOESTERASE FAMILY MEMBER"/>
    <property type="match status" value="1"/>
</dbReference>
<dbReference type="EC" id="3.1.2.-" evidence="1"/>
<dbReference type="RefSeq" id="WP_379047448.1">
    <property type="nucleotide sequence ID" value="NZ_JBHULZ010000041.1"/>
</dbReference>
<dbReference type="SUPFAM" id="SSF54637">
    <property type="entry name" value="Thioesterase/thiol ester dehydrase-isomerase"/>
    <property type="match status" value="1"/>
</dbReference>
<keyword evidence="2" id="KW-1185">Reference proteome</keyword>